<dbReference type="PANTHER" id="PTHR42827:SF1">
    <property type="entry name" value="IRON-SULFUR CLUSTER-BINDING PROTEIN"/>
    <property type="match status" value="1"/>
</dbReference>
<dbReference type="EMBL" id="LHUR01000027">
    <property type="protein sequence ID" value="KOA19241.1"/>
    <property type="molecule type" value="Genomic_DNA"/>
</dbReference>
<dbReference type="PROSITE" id="PS51379">
    <property type="entry name" value="4FE4S_FER_2"/>
    <property type="match status" value="1"/>
</dbReference>
<dbReference type="AlphaFoldDB" id="A0A0L6Z8E2"/>
<dbReference type="GO" id="GO:0016491">
    <property type="term" value="F:oxidoreductase activity"/>
    <property type="evidence" value="ECO:0007669"/>
    <property type="project" value="UniProtKB-KW"/>
</dbReference>
<dbReference type="PATRIC" id="fig|1121318.3.peg.2361"/>
<dbReference type="InterPro" id="IPR017896">
    <property type="entry name" value="4Fe4S_Fe-S-bd"/>
</dbReference>
<organism evidence="2 3">
    <name type="scientific">Clostridium homopropionicum DSM 5847</name>
    <dbReference type="NCBI Taxonomy" id="1121318"/>
    <lineage>
        <taxon>Bacteria</taxon>
        <taxon>Bacillati</taxon>
        <taxon>Bacillota</taxon>
        <taxon>Clostridia</taxon>
        <taxon>Eubacteriales</taxon>
        <taxon>Clostridiaceae</taxon>
        <taxon>Clostridium</taxon>
    </lineage>
</organism>
<accession>A0A0L6Z8E2</accession>
<proteinExistence type="predicted"/>
<dbReference type="Proteomes" id="UP000037043">
    <property type="component" value="Unassembled WGS sequence"/>
</dbReference>
<dbReference type="Gene3D" id="3.30.70.3270">
    <property type="match status" value="1"/>
</dbReference>
<keyword evidence="2" id="KW-0560">Oxidoreductase</keyword>
<feature type="domain" description="4Fe-4S ferredoxin-type" evidence="1">
    <location>
        <begin position="166"/>
        <end position="195"/>
    </location>
</feature>
<keyword evidence="3" id="KW-1185">Reference proteome</keyword>
<dbReference type="STRING" id="36844.SAMN04488501_106104"/>
<comment type="caution">
    <text evidence="2">The sequence shown here is derived from an EMBL/GenBank/DDBJ whole genome shotgun (WGS) entry which is preliminary data.</text>
</comment>
<gene>
    <name evidence="2" type="primary">queG_3</name>
    <name evidence="2" type="ORF">CLHOM_23470</name>
</gene>
<evidence type="ECO:0000313" key="3">
    <source>
        <dbReference type="Proteomes" id="UP000037043"/>
    </source>
</evidence>
<dbReference type="SUPFAM" id="SSF54862">
    <property type="entry name" value="4Fe-4S ferredoxins"/>
    <property type="match status" value="1"/>
</dbReference>
<sequence length="281" mass="31985">MNNNRELKDKIKQFCLDAGADIIGFASVERWEEDNEVPPDFRPQAIFEQARTVIVIGVGMPLPIVDTTPSILHKETYDTANRVLDDMAFNLVRYLNRLGHASYFFTRDGYGNLRLLKDRPQAAFSHIMAGKYAGLGDVGLNNCLLTPEFGPRVRLVSVFTSAILEPDPIIEKDLCIRCGACAKCCPVDSIIIRDKHQVKSEFIPIPCIDRHSELSRDKAYPCGICTKVCPVGKDRVLYNEKGNMKKYLEEEKRLAENPDDPEYKAWTHVRNYGSWNKQYPR</sequence>
<evidence type="ECO:0000259" key="1">
    <source>
        <dbReference type="PROSITE" id="PS51379"/>
    </source>
</evidence>
<reference evidence="3" key="1">
    <citation type="submission" date="2015-08" db="EMBL/GenBank/DDBJ databases">
        <title>Genome sequence of the strict anaerobe Clostridium homopropionicum LuHBu1 (DSM 5847T).</title>
        <authorList>
            <person name="Poehlein A."/>
            <person name="Beck M."/>
            <person name="Schiel-Bengelsdorf B."/>
            <person name="Bengelsdorf F.R."/>
            <person name="Daniel R."/>
            <person name="Duerre P."/>
        </authorList>
    </citation>
    <scope>NUCLEOTIDE SEQUENCE [LARGE SCALE GENOMIC DNA]</scope>
    <source>
        <strain evidence="3">DSM 5847</strain>
    </source>
</reference>
<name>A0A0L6Z8E2_9CLOT</name>
<dbReference type="PANTHER" id="PTHR42827">
    <property type="entry name" value="IRON-SULFUR CLUSTER-BINDING PROTEIN-RELATED"/>
    <property type="match status" value="1"/>
</dbReference>
<evidence type="ECO:0000313" key="2">
    <source>
        <dbReference type="EMBL" id="KOA19241.1"/>
    </source>
</evidence>
<dbReference type="EC" id="1.1.-.-" evidence="2"/>
<dbReference type="RefSeq" id="WP_052221859.1">
    <property type="nucleotide sequence ID" value="NZ_LHUR01000027.1"/>
</dbReference>
<protein>
    <submittedName>
        <fullName evidence="2">Epoxyqueuosine reductase</fullName>
        <ecNumber evidence="2">1.1.-.-</ecNumber>
    </submittedName>
</protein>